<proteinExistence type="predicted"/>
<sequence>MAINPAGDAQNNRGGNGQFRPLLRKAQSQNKLQASLAILDKKDIRMRFKNSRDPLYIAFDYIDKRPVQELAVEFVKDSLFDIVNFISGGNR</sequence>
<evidence type="ECO:0000256" key="1">
    <source>
        <dbReference type="SAM" id="MobiDB-lite"/>
    </source>
</evidence>
<dbReference type="EMBL" id="DVOD01000018">
    <property type="protein sequence ID" value="HIU91997.1"/>
    <property type="molecule type" value="Genomic_DNA"/>
</dbReference>
<reference evidence="2" key="1">
    <citation type="submission" date="2020-10" db="EMBL/GenBank/DDBJ databases">
        <authorList>
            <person name="Gilroy R."/>
        </authorList>
    </citation>
    <scope>NUCLEOTIDE SEQUENCE</scope>
    <source>
        <strain evidence="2">CHK154-7741</strain>
    </source>
</reference>
<dbReference type="AlphaFoldDB" id="A0A9D1MYU5"/>
<accession>A0A9D1MYU5</accession>
<evidence type="ECO:0000313" key="2">
    <source>
        <dbReference type="EMBL" id="HIU91997.1"/>
    </source>
</evidence>
<organism evidence="2 3">
    <name type="scientific">Candidatus Limenecus avicola</name>
    <dbReference type="NCBI Taxonomy" id="2840847"/>
    <lineage>
        <taxon>Bacteria</taxon>
        <taxon>Bacillati</taxon>
        <taxon>Bacillota</taxon>
        <taxon>Clostridia</taxon>
        <taxon>Eubacteriales</taxon>
        <taxon>Clostridiaceae</taxon>
        <taxon>Clostridiaceae incertae sedis</taxon>
        <taxon>Candidatus Limenecus</taxon>
    </lineage>
</organism>
<comment type="caution">
    <text evidence="2">The sequence shown here is derived from an EMBL/GenBank/DDBJ whole genome shotgun (WGS) entry which is preliminary data.</text>
</comment>
<name>A0A9D1MYU5_9CLOT</name>
<protein>
    <submittedName>
        <fullName evidence="2">Uncharacterized protein</fullName>
    </submittedName>
</protein>
<evidence type="ECO:0000313" key="3">
    <source>
        <dbReference type="Proteomes" id="UP000886748"/>
    </source>
</evidence>
<reference evidence="2" key="2">
    <citation type="journal article" date="2021" name="PeerJ">
        <title>Extensive microbial diversity within the chicken gut microbiome revealed by metagenomics and culture.</title>
        <authorList>
            <person name="Gilroy R."/>
            <person name="Ravi A."/>
            <person name="Getino M."/>
            <person name="Pursley I."/>
            <person name="Horton D.L."/>
            <person name="Alikhan N.F."/>
            <person name="Baker D."/>
            <person name="Gharbi K."/>
            <person name="Hall N."/>
            <person name="Watson M."/>
            <person name="Adriaenssens E.M."/>
            <person name="Foster-Nyarko E."/>
            <person name="Jarju S."/>
            <person name="Secka A."/>
            <person name="Antonio M."/>
            <person name="Oren A."/>
            <person name="Chaudhuri R.R."/>
            <person name="La Ragione R."/>
            <person name="Hildebrand F."/>
            <person name="Pallen M.J."/>
        </authorList>
    </citation>
    <scope>NUCLEOTIDE SEQUENCE</scope>
    <source>
        <strain evidence="2">CHK154-7741</strain>
    </source>
</reference>
<feature type="region of interest" description="Disordered" evidence="1">
    <location>
        <begin position="1"/>
        <end position="20"/>
    </location>
</feature>
<dbReference type="Proteomes" id="UP000886748">
    <property type="component" value="Unassembled WGS sequence"/>
</dbReference>
<gene>
    <name evidence="2" type="ORF">IAD26_02560</name>
</gene>